<evidence type="ECO:0000259" key="12">
    <source>
        <dbReference type="PROSITE" id="PS50835"/>
    </source>
</evidence>
<keyword evidence="10" id="KW-0393">Immunoglobulin domain</keyword>
<dbReference type="InterPro" id="IPR051713">
    <property type="entry name" value="T-cell_Activation_Regulation"/>
</dbReference>
<dbReference type="PROSITE" id="PS50835">
    <property type="entry name" value="IG_LIKE"/>
    <property type="match status" value="2"/>
</dbReference>
<protein>
    <recommendedName>
        <fullName evidence="12">Ig-like domain-containing protein</fullName>
    </recommendedName>
</protein>
<sequence>MMMFNLKPSTLCVLTASLQDSAVEMFEGHPFILLPCEFHTFEMDDPTVVWSRSNLSPSTVHRRQQEGDDLKDQNQLYGGRTSMKTEALETGDLSLNLTNLQLSDSGTYTCTIRDFRGEEQRVTDIELLVKERFPSWAKALLVLLVFLILLLIVAAGLLYRFRHYFMSIQQVEVDSGVESVLLPCRTIVCLPGDAKVEWTDRNNTKVYVYGIASDNPEEQDQLYRTRIKMNEDPLRTRDLSLTLKHPTDEDSGIYTCSVSSREGNILMKKKVQLWVKEPFNPWPPSEIPGSFQNPVEPGLRGPEASAPLTFQPVFLSAVLEGSGSLHSFRTTSNISVFCCVTVIWDQNHHLTVVPSTLPEPGQVVRENLLFTEGCEDQEEADGLRRTQRASCSCELKGRPHVL</sequence>
<dbReference type="InterPro" id="IPR013106">
    <property type="entry name" value="Ig_V-set"/>
</dbReference>
<feature type="domain" description="Ig-like" evidence="12">
    <location>
        <begin position="178"/>
        <end position="272"/>
    </location>
</feature>
<dbReference type="PANTHER" id="PTHR25466">
    <property type="entry name" value="T-LYMPHOCYTE ACTIVATION ANTIGEN"/>
    <property type="match status" value="1"/>
</dbReference>
<dbReference type="Pfam" id="PF07686">
    <property type="entry name" value="V-set"/>
    <property type="match status" value="2"/>
</dbReference>
<keyword evidence="2" id="KW-1003">Cell membrane</keyword>
<gene>
    <name evidence="13" type="ORF">ATANTOWER_028044</name>
</gene>
<comment type="caution">
    <text evidence="13">The sequence shown here is derived from an EMBL/GenBank/DDBJ whole genome shotgun (WGS) entry which is preliminary data.</text>
</comment>
<dbReference type="InterPro" id="IPR036179">
    <property type="entry name" value="Ig-like_dom_sf"/>
</dbReference>
<evidence type="ECO:0000256" key="3">
    <source>
        <dbReference type="ARBA" id="ARBA00022692"/>
    </source>
</evidence>
<dbReference type="InterPro" id="IPR003599">
    <property type="entry name" value="Ig_sub"/>
</dbReference>
<evidence type="ECO:0000256" key="8">
    <source>
        <dbReference type="ARBA" id="ARBA00023170"/>
    </source>
</evidence>
<name>A0ABU7CDL1_9TELE</name>
<dbReference type="EMBL" id="JAHUTI010085646">
    <property type="protein sequence ID" value="MED6259674.1"/>
    <property type="molecule type" value="Genomic_DNA"/>
</dbReference>
<evidence type="ECO:0000256" key="2">
    <source>
        <dbReference type="ARBA" id="ARBA00022475"/>
    </source>
</evidence>
<keyword evidence="6 11" id="KW-0472">Membrane</keyword>
<dbReference type="Gene3D" id="2.60.40.10">
    <property type="entry name" value="Immunoglobulins"/>
    <property type="match status" value="2"/>
</dbReference>
<evidence type="ECO:0000256" key="1">
    <source>
        <dbReference type="ARBA" id="ARBA00004251"/>
    </source>
</evidence>
<keyword evidence="5 11" id="KW-1133">Transmembrane helix</keyword>
<evidence type="ECO:0000313" key="13">
    <source>
        <dbReference type="EMBL" id="MED6259674.1"/>
    </source>
</evidence>
<keyword evidence="14" id="KW-1185">Reference proteome</keyword>
<feature type="domain" description="Ig-like" evidence="12">
    <location>
        <begin position="8"/>
        <end position="123"/>
    </location>
</feature>
<evidence type="ECO:0000256" key="4">
    <source>
        <dbReference type="ARBA" id="ARBA00022729"/>
    </source>
</evidence>
<dbReference type="InterPro" id="IPR013783">
    <property type="entry name" value="Ig-like_fold"/>
</dbReference>
<keyword evidence="9" id="KW-0325">Glycoprotein</keyword>
<accession>A0ABU7CDL1</accession>
<evidence type="ECO:0000256" key="10">
    <source>
        <dbReference type="ARBA" id="ARBA00023319"/>
    </source>
</evidence>
<dbReference type="SMART" id="SM00406">
    <property type="entry name" value="IGv"/>
    <property type="match status" value="2"/>
</dbReference>
<dbReference type="InterPro" id="IPR003598">
    <property type="entry name" value="Ig_sub2"/>
</dbReference>
<dbReference type="PANTHER" id="PTHR25466:SF14">
    <property type="entry name" value="BUTYROPHILIN SUBFAMILY 2 MEMBER A2-LIKE-RELATED"/>
    <property type="match status" value="1"/>
</dbReference>
<comment type="subcellular location">
    <subcellularLocation>
        <location evidence="1">Cell membrane</location>
        <topology evidence="1">Single-pass type I membrane protein</topology>
    </subcellularLocation>
</comment>
<dbReference type="Proteomes" id="UP001345963">
    <property type="component" value="Unassembled WGS sequence"/>
</dbReference>
<feature type="transmembrane region" description="Helical" evidence="11">
    <location>
        <begin position="136"/>
        <end position="159"/>
    </location>
</feature>
<dbReference type="SMART" id="SM00409">
    <property type="entry name" value="IG"/>
    <property type="match status" value="2"/>
</dbReference>
<keyword evidence="4" id="KW-0732">Signal</keyword>
<reference evidence="13 14" key="1">
    <citation type="submission" date="2021-07" db="EMBL/GenBank/DDBJ databases">
        <authorList>
            <person name="Palmer J.M."/>
        </authorList>
    </citation>
    <scope>NUCLEOTIDE SEQUENCE [LARGE SCALE GENOMIC DNA]</scope>
    <source>
        <strain evidence="13 14">AT_MEX2019</strain>
        <tissue evidence="13">Muscle</tissue>
    </source>
</reference>
<keyword evidence="3 11" id="KW-0812">Transmembrane</keyword>
<evidence type="ECO:0000256" key="6">
    <source>
        <dbReference type="ARBA" id="ARBA00023136"/>
    </source>
</evidence>
<evidence type="ECO:0000256" key="9">
    <source>
        <dbReference type="ARBA" id="ARBA00023180"/>
    </source>
</evidence>
<keyword evidence="7" id="KW-1015">Disulfide bond</keyword>
<evidence type="ECO:0000313" key="14">
    <source>
        <dbReference type="Proteomes" id="UP001345963"/>
    </source>
</evidence>
<dbReference type="SMART" id="SM00408">
    <property type="entry name" value="IGc2"/>
    <property type="match status" value="2"/>
</dbReference>
<evidence type="ECO:0000256" key="5">
    <source>
        <dbReference type="ARBA" id="ARBA00022989"/>
    </source>
</evidence>
<dbReference type="InterPro" id="IPR007110">
    <property type="entry name" value="Ig-like_dom"/>
</dbReference>
<evidence type="ECO:0000256" key="7">
    <source>
        <dbReference type="ARBA" id="ARBA00023157"/>
    </source>
</evidence>
<proteinExistence type="predicted"/>
<dbReference type="SUPFAM" id="SSF48726">
    <property type="entry name" value="Immunoglobulin"/>
    <property type="match status" value="2"/>
</dbReference>
<keyword evidence="8" id="KW-0675">Receptor</keyword>
<organism evidence="13 14">
    <name type="scientific">Ataeniobius toweri</name>
    <dbReference type="NCBI Taxonomy" id="208326"/>
    <lineage>
        <taxon>Eukaryota</taxon>
        <taxon>Metazoa</taxon>
        <taxon>Chordata</taxon>
        <taxon>Craniata</taxon>
        <taxon>Vertebrata</taxon>
        <taxon>Euteleostomi</taxon>
        <taxon>Actinopterygii</taxon>
        <taxon>Neopterygii</taxon>
        <taxon>Teleostei</taxon>
        <taxon>Neoteleostei</taxon>
        <taxon>Acanthomorphata</taxon>
        <taxon>Ovalentaria</taxon>
        <taxon>Atherinomorphae</taxon>
        <taxon>Cyprinodontiformes</taxon>
        <taxon>Goodeidae</taxon>
        <taxon>Ataeniobius</taxon>
    </lineage>
</organism>
<evidence type="ECO:0000256" key="11">
    <source>
        <dbReference type="SAM" id="Phobius"/>
    </source>
</evidence>